<comment type="catalytic activity">
    <reaction evidence="11">
        <text>3,4-dihydroxybenzoate + bromide + NADPH + O2 + 2 H(+) = 3-bromo-4,5-dihydroxybenzoate + NADP(+) + 2 H2O</text>
        <dbReference type="Rhea" id="RHEA:56372"/>
        <dbReference type="ChEBI" id="CHEBI:15377"/>
        <dbReference type="ChEBI" id="CHEBI:15378"/>
        <dbReference type="ChEBI" id="CHEBI:15379"/>
        <dbReference type="ChEBI" id="CHEBI:15858"/>
        <dbReference type="ChEBI" id="CHEBI:36241"/>
        <dbReference type="ChEBI" id="CHEBI:57783"/>
        <dbReference type="ChEBI" id="CHEBI:58349"/>
        <dbReference type="ChEBI" id="CHEBI:140211"/>
    </reaction>
    <physiologicalReaction direction="left-to-right" evidence="11">
        <dbReference type="Rhea" id="RHEA:56373"/>
    </physiologicalReaction>
</comment>
<dbReference type="FunFam" id="3.50.50.60:FF:000023">
    <property type="entry name" value="Dimethylaniline monooxygenase [N-oxide-forming]"/>
    <property type="match status" value="1"/>
</dbReference>
<evidence type="ECO:0000256" key="1">
    <source>
        <dbReference type="ARBA" id="ARBA00001974"/>
    </source>
</evidence>
<dbReference type="AlphaFoldDB" id="A0A1E3RI22"/>
<evidence type="ECO:0000256" key="12">
    <source>
        <dbReference type="ARBA" id="ARBA00052183"/>
    </source>
</evidence>
<gene>
    <name evidence="16" type="ORF">BHQ18_13980</name>
</gene>
<dbReference type="Proteomes" id="UP000094053">
    <property type="component" value="Unassembled WGS sequence"/>
</dbReference>
<dbReference type="EMBL" id="MIHA01000009">
    <property type="protein sequence ID" value="ODQ89526.1"/>
    <property type="molecule type" value="Genomic_DNA"/>
</dbReference>
<evidence type="ECO:0000256" key="13">
    <source>
        <dbReference type="ARBA" id="ARBA00052260"/>
    </source>
</evidence>
<comment type="catalytic activity">
    <reaction evidence="13">
        <text>2 bromide + 4-hydroxybenzoate + 2 NADPH + 2 O2 + 5 H(+) = 2,4-dibromophenol + CO2 + 2 NADP(+) + 4 H2O</text>
        <dbReference type="Rhea" id="RHEA:56348"/>
        <dbReference type="ChEBI" id="CHEBI:15377"/>
        <dbReference type="ChEBI" id="CHEBI:15378"/>
        <dbReference type="ChEBI" id="CHEBI:15379"/>
        <dbReference type="ChEBI" id="CHEBI:15858"/>
        <dbReference type="ChEBI" id="CHEBI:16526"/>
        <dbReference type="ChEBI" id="CHEBI:17879"/>
        <dbReference type="ChEBI" id="CHEBI:34238"/>
        <dbReference type="ChEBI" id="CHEBI:57783"/>
        <dbReference type="ChEBI" id="CHEBI:58349"/>
        <dbReference type="EC" id="1.14.19.55"/>
    </reaction>
    <physiologicalReaction direction="left-to-right" evidence="13">
        <dbReference type="Rhea" id="RHEA:56349"/>
    </physiologicalReaction>
</comment>
<dbReference type="GO" id="GO:0050660">
    <property type="term" value="F:flavin adenine dinucleotide binding"/>
    <property type="evidence" value="ECO:0007669"/>
    <property type="project" value="InterPro"/>
</dbReference>
<dbReference type="PRINTS" id="PR00370">
    <property type="entry name" value="FMOXYGENASE"/>
</dbReference>
<organism evidence="16 17">
    <name type="scientific">Mycolicibacterium flavescens</name>
    <name type="common">Mycobacterium flavescens</name>
    <dbReference type="NCBI Taxonomy" id="1776"/>
    <lineage>
        <taxon>Bacteria</taxon>
        <taxon>Bacillati</taxon>
        <taxon>Actinomycetota</taxon>
        <taxon>Actinomycetes</taxon>
        <taxon>Mycobacteriales</taxon>
        <taxon>Mycobacteriaceae</taxon>
        <taxon>Mycolicibacterium</taxon>
    </lineage>
</organism>
<keyword evidence="7" id="KW-0560">Oxidoreductase</keyword>
<dbReference type="InterPro" id="IPR050346">
    <property type="entry name" value="FMO-like"/>
</dbReference>
<dbReference type="InterPro" id="IPR020946">
    <property type="entry name" value="Flavin_mOase-like"/>
</dbReference>
<evidence type="ECO:0000256" key="14">
    <source>
        <dbReference type="ARBA" id="ARBA00066870"/>
    </source>
</evidence>
<dbReference type="OrthoDB" id="5168853at2"/>
<evidence type="ECO:0000256" key="7">
    <source>
        <dbReference type="ARBA" id="ARBA00023002"/>
    </source>
</evidence>
<keyword evidence="5" id="KW-0274">FAD</keyword>
<comment type="similarity">
    <text evidence="3">Belongs to the FAD-binding monooxygenase family.</text>
</comment>
<keyword evidence="16" id="KW-0503">Monooxygenase</keyword>
<comment type="cofactor">
    <cofactor evidence="1">
        <name>FAD</name>
        <dbReference type="ChEBI" id="CHEBI:57692"/>
    </cofactor>
</comment>
<dbReference type="PIRSF" id="PIRSF000332">
    <property type="entry name" value="FMO"/>
    <property type="match status" value="1"/>
</dbReference>
<dbReference type="InterPro" id="IPR000960">
    <property type="entry name" value="Flavin_mOase"/>
</dbReference>
<evidence type="ECO:0000256" key="6">
    <source>
        <dbReference type="ARBA" id="ARBA00022857"/>
    </source>
</evidence>
<comment type="caution">
    <text evidence="16">The sequence shown here is derived from an EMBL/GenBank/DDBJ whole genome shotgun (WGS) entry which is preliminary data.</text>
</comment>
<evidence type="ECO:0000256" key="5">
    <source>
        <dbReference type="ARBA" id="ARBA00022827"/>
    </source>
</evidence>
<dbReference type="GO" id="GO:0050661">
    <property type="term" value="F:NADP binding"/>
    <property type="evidence" value="ECO:0007669"/>
    <property type="project" value="InterPro"/>
</dbReference>
<dbReference type="InterPro" id="IPR036188">
    <property type="entry name" value="FAD/NAD-bd_sf"/>
</dbReference>
<accession>A0A1E3RI22</accession>
<comment type="catalytic activity">
    <reaction evidence="8">
        <text>3-bromo-4-hydroxybenzoate + bromide + NADPH + O2 + 3 H(+) = 2,4-dibromophenol + CO2 + NADP(+) + 2 H2O</text>
        <dbReference type="Rhea" id="RHEA:56356"/>
        <dbReference type="ChEBI" id="CHEBI:15377"/>
        <dbReference type="ChEBI" id="CHEBI:15378"/>
        <dbReference type="ChEBI" id="CHEBI:15379"/>
        <dbReference type="ChEBI" id="CHEBI:15858"/>
        <dbReference type="ChEBI" id="CHEBI:16526"/>
        <dbReference type="ChEBI" id="CHEBI:34238"/>
        <dbReference type="ChEBI" id="CHEBI:57783"/>
        <dbReference type="ChEBI" id="CHEBI:58349"/>
        <dbReference type="ChEBI" id="CHEBI:140203"/>
    </reaction>
    <physiologicalReaction direction="left-to-right" evidence="8">
        <dbReference type="Rhea" id="RHEA:56357"/>
    </physiologicalReaction>
</comment>
<evidence type="ECO:0000256" key="8">
    <source>
        <dbReference type="ARBA" id="ARBA00050194"/>
    </source>
</evidence>
<keyword evidence="6" id="KW-0521">NADP</keyword>
<dbReference type="RefSeq" id="WP_069414220.1">
    <property type="nucleotide sequence ID" value="NZ_JACKUL010000026.1"/>
</dbReference>
<evidence type="ECO:0000256" key="9">
    <source>
        <dbReference type="ARBA" id="ARBA00050583"/>
    </source>
</evidence>
<dbReference type="GO" id="GO:0004499">
    <property type="term" value="F:N,N-dimethylaniline monooxygenase activity"/>
    <property type="evidence" value="ECO:0007669"/>
    <property type="project" value="InterPro"/>
</dbReference>
<evidence type="ECO:0000256" key="15">
    <source>
        <dbReference type="ARBA" id="ARBA00069832"/>
    </source>
</evidence>
<keyword evidence="17" id="KW-1185">Reference proteome</keyword>
<comment type="catalytic activity">
    <reaction evidence="12">
        <text>3,4-dihydroxybenzoate + 2 bromide + 2 NADPH + 2 O2 + 5 H(+) = 3,5-dibromobenzene-1,2-diol + CO2 + 2 NADP(+) + 4 H2O</text>
        <dbReference type="Rhea" id="RHEA:56368"/>
        <dbReference type="ChEBI" id="CHEBI:15377"/>
        <dbReference type="ChEBI" id="CHEBI:15378"/>
        <dbReference type="ChEBI" id="CHEBI:15379"/>
        <dbReference type="ChEBI" id="CHEBI:15858"/>
        <dbReference type="ChEBI" id="CHEBI:16526"/>
        <dbReference type="ChEBI" id="CHEBI:36241"/>
        <dbReference type="ChEBI" id="CHEBI:57783"/>
        <dbReference type="ChEBI" id="CHEBI:58349"/>
        <dbReference type="ChEBI" id="CHEBI:140214"/>
        <dbReference type="EC" id="1.14.19.55"/>
    </reaction>
    <physiologicalReaction direction="left-to-right" evidence="12">
        <dbReference type="Rhea" id="RHEA:56369"/>
    </physiologicalReaction>
</comment>
<proteinExistence type="inferred from homology"/>
<sequence>MATSPSASPTTAIIGAGISGLTTGKNLADAGIEYDCFEASDRIGGNWAFRNPNGHSSAYRSLHIDTSRDCLSFRDFPMRADLPDFPHHSQVKEYLDDYAETFGLLDRIQFQNEVKHARRLPQGGWELDTADGQTRRFDALVVANGHHWDPRTPDFPGEFTGESIHAHAYIDPTEPLDLRGKRIVVVGIGNSAADIVSELSQKSWRNTVYLSTRSGAWVVPKYIFGRTADKVARSLPVIPLSWQRRAMQPFARLMFGDPENYGLPKPNHRFLEAHPTQSAELLMRLGSGDATAKPNIERLDGRSVVFVDGSTVEADVIIYATGYNITFPFFDRSFIEAPDNRLPLYKRIFKPGIDDLLFIGFAQAVPTLFPFVECQARLAAEYLAGTYRPPSEAEMKRVIAADERKYVGHFADKPRHTQQVDYWDYERNMRKRELPAGRRRVEKLGPVRLAGCAREAAGAA</sequence>
<evidence type="ECO:0000256" key="2">
    <source>
        <dbReference type="ARBA" id="ARBA00009183"/>
    </source>
</evidence>
<evidence type="ECO:0000256" key="11">
    <source>
        <dbReference type="ARBA" id="ARBA00051726"/>
    </source>
</evidence>
<keyword evidence="4" id="KW-0285">Flavoprotein</keyword>
<comment type="catalytic activity">
    <reaction evidence="9">
        <text>3-bromo-4,5-dihydroxybenzoate + bromide + NADPH + O2 + 3 H(+) = 3,5-dibromobenzene-1,2-diol + CO2 + NADP(+) + 2 H2O</text>
        <dbReference type="Rhea" id="RHEA:56376"/>
        <dbReference type="ChEBI" id="CHEBI:15377"/>
        <dbReference type="ChEBI" id="CHEBI:15378"/>
        <dbReference type="ChEBI" id="CHEBI:15379"/>
        <dbReference type="ChEBI" id="CHEBI:15858"/>
        <dbReference type="ChEBI" id="CHEBI:16526"/>
        <dbReference type="ChEBI" id="CHEBI:57783"/>
        <dbReference type="ChEBI" id="CHEBI:58349"/>
        <dbReference type="ChEBI" id="CHEBI:140211"/>
        <dbReference type="ChEBI" id="CHEBI:140214"/>
    </reaction>
    <physiologicalReaction direction="left-to-right" evidence="9">
        <dbReference type="Rhea" id="RHEA:56377"/>
    </physiologicalReaction>
</comment>
<dbReference type="PANTHER" id="PTHR23023">
    <property type="entry name" value="DIMETHYLANILINE MONOOXYGENASE"/>
    <property type="match status" value="1"/>
</dbReference>
<dbReference type="Gene3D" id="3.50.50.60">
    <property type="entry name" value="FAD/NAD(P)-binding domain"/>
    <property type="match status" value="1"/>
</dbReference>
<dbReference type="Pfam" id="PF00743">
    <property type="entry name" value="FMO-like"/>
    <property type="match status" value="1"/>
</dbReference>
<evidence type="ECO:0000256" key="4">
    <source>
        <dbReference type="ARBA" id="ARBA00022630"/>
    </source>
</evidence>
<dbReference type="STRING" id="1776.BHQ18_13980"/>
<evidence type="ECO:0000313" key="17">
    <source>
        <dbReference type="Proteomes" id="UP000094053"/>
    </source>
</evidence>
<dbReference type="EC" id="1.14.19.55" evidence="14"/>
<evidence type="ECO:0000313" key="16">
    <source>
        <dbReference type="EMBL" id="ODQ89526.1"/>
    </source>
</evidence>
<evidence type="ECO:0000256" key="10">
    <source>
        <dbReference type="ARBA" id="ARBA00051354"/>
    </source>
</evidence>
<protein>
    <recommendedName>
        <fullName evidence="15">4-hydroxybenzoate brominase (decarboxylating)</fullName>
        <ecNumber evidence="14">1.14.19.55</ecNumber>
    </recommendedName>
</protein>
<reference evidence="17" key="1">
    <citation type="submission" date="2016-09" db="EMBL/GenBank/DDBJ databases">
        <authorList>
            <person name="Greninger A.L."/>
            <person name="Jerome K.R."/>
            <person name="Mcnair B."/>
            <person name="Wallis C."/>
            <person name="Fang F."/>
        </authorList>
    </citation>
    <scope>NUCLEOTIDE SEQUENCE [LARGE SCALE GENOMIC DNA]</scope>
    <source>
        <strain evidence="17">M6</strain>
    </source>
</reference>
<dbReference type="SUPFAM" id="SSF51905">
    <property type="entry name" value="FAD/NAD(P)-binding domain"/>
    <property type="match status" value="1"/>
</dbReference>
<comment type="catalytic activity">
    <reaction evidence="10">
        <text>bromide + 4-hydroxybenzoate + NADPH + O2 + 2 H(+) = 3-bromo-4-hydroxybenzoate + NADP(+) + 2 H2O</text>
        <dbReference type="Rhea" id="RHEA:56352"/>
        <dbReference type="ChEBI" id="CHEBI:15377"/>
        <dbReference type="ChEBI" id="CHEBI:15378"/>
        <dbReference type="ChEBI" id="CHEBI:15379"/>
        <dbReference type="ChEBI" id="CHEBI:15858"/>
        <dbReference type="ChEBI" id="CHEBI:17879"/>
        <dbReference type="ChEBI" id="CHEBI:57783"/>
        <dbReference type="ChEBI" id="CHEBI:58349"/>
        <dbReference type="ChEBI" id="CHEBI:140203"/>
    </reaction>
    <physiologicalReaction direction="left-to-right" evidence="10">
        <dbReference type="Rhea" id="RHEA:56353"/>
    </physiologicalReaction>
</comment>
<comment type="similarity">
    <text evidence="2">Belongs to the FMO family.</text>
</comment>
<evidence type="ECO:0000256" key="3">
    <source>
        <dbReference type="ARBA" id="ARBA00010139"/>
    </source>
</evidence>
<name>A0A1E3RI22_MYCFV</name>